<dbReference type="GO" id="GO:0005840">
    <property type="term" value="C:ribosome"/>
    <property type="evidence" value="ECO:0007669"/>
    <property type="project" value="UniProtKB-KW"/>
</dbReference>
<evidence type="ECO:0000259" key="11">
    <source>
        <dbReference type="Pfam" id="PF00892"/>
    </source>
</evidence>
<feature type="domain" description="Large ribosomal subunit protein uL6 alpha-beta" evidence="10">
    <location>
        <begin position="101"/>
        <end position="180"/>
    </location>
</feature>
<dbReference type="PANTHER" id="PTHR31218">
    <property type="entry name" value="WAT1-RELATED PROTEIN"/>
    <property type="match status" value="1"/>
</dbReference>
<dbReference type="AlphaFoldDB" id="A0AAD6Q608"/>
<dbReference type="FunFam" id="3.90.930.12:FF:000003">
    <property type="entry name" value="60S ribosomal protein L9"/>
    <property type="match status" value="1"/>
</dbReference>
<name>A0AAD6Q608_9ROSI</name>
<dbReference type="GO" id="GO:1990904">
    <property type="term" value="C:ribonucleoprotein complex"/>
    <property type="evidence" value="ECO:0007669"/>
    <property type="project" value="UniProtKB-KW"/>
</dbReference>
<feature type="transmembrane region" description="Helical" evidence="9">
    <location>
        <begin position="683"/>
        <end position="700"/>
    </location>
</feature>
<dbReference type="Pfam" id="PF00892">
    <property type="entry name" value="EamA"/>
    <property type="match status" value="4"/>
</dbReference>
<dbReference type="InterPro" id="IPR000620">
    <property type="entry name" value="EamA_dom"/>
</dbReference>
<proteinExistence type="inferred from homology"/>
<dbReference type="InterPro" id="IPR030184">
    <property type="entry name" value="WAT1-related"/>
</dbReference>
<dbReference type="InterPro" id="IPR020040">
    <property type="entry name" value="Ribosomal_uL6_a/b-dom"/>
</dbReference>
<evidence type="ECO:0000256" key="6">
    <source>
        <dbReference type="ARBA" id="ARBA00022989"/>
    </source>
</evidence>
<feature type="transmembrane region" description="Helical" evidence="9">
    <location>
        <begin position="888"/>
        <end position="907"/>
    </location>
</feature>
<dbReference type="FunFam" id="3.90.930.12:FF:000004">
    <property type="entry name" value="60S ribosomal protein L9"/>
    <property type="match status" value="1"/>
</dbReference>
<dbReference type="EMBL" id="JAQIZT010000011">
    <property type="protein sequence ID" value="KAJ6980331.1"/>
    <property type="molecule type" value="Genomic_DNA"/>
</dbReference>
<dbReference type="GO" id="GO:0022857">
    <property type="term" value="F:transmembrane transporter activity"/>
    <property type="evidence" value="ECO:0007669"/>
    <property type="project" value="InterPro"/>
</dbReference>
<feature type="transmembrane region" description="Helical" evidence="9">
    <location>
        <begin position="327"/>
        <end position="350"/>
    </location>
</feature>
<comment type="subcellular location">
    <subcellularLocation>
        <location evidence="1">Membrane</location>
        <topology evidence="1">Multi-pass membrane protein</topology>
    </subcellularLocation>
</comment>
<evidence type="ECO:0000256" key="9">
    <source>
        <dbReference type="SAM" id="Phobius"/>
    </source>
</evidence>
<accession>A0AAD6Q608</accession>
<feature type="transmembrane region" description="Helical" evidence="9">
    <location>
        <begin position="362"/>
        <end position="380"/>
    </location>
</feature>
<evidence type="ECO:0000259" key="10">
    <source>
        <dbReference type="Pfam" id="PF00347"/>
    </source>
</evidence>
<feature type="transmembrane region" description="Helical" evidence="9">
    <location>
        <begin position="475"/>
        <end position="496"/>
    </location>
</feature>
<feature type="domain" description="EamA" evidence="11">
    <location>
        <begin position="590"/>
        <end position="728"/>
    </location>
</feature>
<comment type="similarity">
    <text evidence="3">Belongs to the universal ribosomal protein uL6 family.</text>
</comment>
<feature type="transmembrane region" description="Helical" evidence="9">
    <location>
        <begin position="580"/>
        <end position="599"/>
    </location>
</feature>
<dbReference type="GO" id="GO:0016020">
    <property type="term" value="C:membrane"/>
    <property type="evidence" value="ECO:0007669"/>
    <property type="project" value="UniProtKB-SubCell"/>
</dbReference>
<feature type="transmembrane region" description="Helical" evidence="9">
    <location>
        <begin position="299"/>
        <end position="321"/>
    </location>
</feature>
<dbReference type="SUPFAM" id="SSF56053">
    <property type="entry name" value="Ribosomal protein L6"/>
    <property type="match status" value="2"/>
</dbReference>
<feature type="transmembrane region" description="Helical" evidence="9">
    <location>
        <begin position="797"/>
        <end position="819"/>
    </location>
</feature>
<dbReference type="Pfam" id="PF00347">
    <property type="entry name" value="Ribosomal_L6"/>
    <property type="match status" value="2"/>
</dbReference>
<keyword evidence="7 9" id="KW-0472">Membrane</keyword>
<dbReference type="InterPro" id="IPR036789">
    <property type="entry name" value="Ribosomal_uL6-like_a/b-dom_sf"/>
</dbReference>
<keyword evidence="8" id="KW-0687">Ribonucleoprotein</keyword>
<comment type="caution">
    <text evidence="12">The sequence shown here is derived from an EMBL/GenBank/DDBJ whole genome shotgun (WGS) entry which is preliminary data.</text>
</comment>
<evidence type="ECO:0000256" key="4">
    <source>
        <dbReference type="ARBA" id="ARBA00022692"/>
    </source>
</evidence>
<dbReference type="InterPro" id="IPR037185">
    <property type="entry name" value="EmrE-like"/>
</dbReference>
<feature type="transmembrane region" description="Helical" evidence="9">
    <location>
        <begin position="862"/>
        <end position="882"/>
    </location>
</feature>
<feature type="domain" description="EamA" evidence="11">
    <location>
        <begin position="245"/>
        <end position="377"/>
    </location>
</feature>
<gene>
    <name evidence="12" type="ORF">NC653_028211</name>
</gene>
<keyword evidence="13" id="KW-1185">Reference proteome</keyword>
<evidence type="ECO:0000313" key="12">
    <source>
        <dbReference type="EMBL" id="KAJ6980331.1"/>
    </source>
</evidence>
<feature type="transmembrane region" description="Helical" evidence="9">
    <location>
        <begin position="534"/>
        <end position="553"/>
    </location>
</feature>
<dbReference type="SUPFAM" id="SSF103481">
    <property type="entry name" value="Multidrug resistance efflux transporter EmrE"/>
    <property type="match status" value="4"/>
</dbReference>
<feature type="transmembrane region" description="Helical" evidence="9">
    <location>
        <begin position="650"/>
        <end position="671"/>
    </location>
</feature>
<feature type="transmembrane region" description="Helical" evidence="9">
    <location>
        <begin position="411"/>
        <end position="431"/>
    </location>
</feature>
<evidence type="ECO:0000256" key="2">
    <source>
        <dbReference type="ARBA" id="ARBA00007635"/>
    </source>
</evidence>
<feature type="transmembrane region" description="Helical" evidence="9">
    <location>
        <begin position="237"/>
        <end position="258"/>
    </location>
</feature>
<dbReference type="Gene3D" id="3.90.930.12">
    <property type="entry name" value="Ribosomal protein L6, alpha-beta domain"/>
    <property type="match status" value="2"/>
</dbReference>
<feature type="domain" description="EamA" evidence="11">
    <location>
        <begin position="413"/>
        <end position="551"/>
    </location>
</feature>
<keyword evidence="6 9" id="KW-1133">Transmembrane helix</keyword>
<dbReference type="Proteomes" id="UP001164929">
    <property type="component" value="Chromosome 11"/>
</dbReference>
<dbReference type="GO" id="GO:0006412">
    <property type="term" value="P:translation"/>
    <property type="evidence" value="ECO:0007669"/>
    <property type="project" value="InterPro"/>
</dbReference>
<feature type="transmembrane region" description="Helical" evidence="9">
    <location>
        <begin position="831"/>
        <end position="850"/>
    </location>
</feature>
<feature type="transmembrane region" description="Helical" evidence="9">
    <location>
        <begin position="270"/>
        <end position="287"/>
    </location>
</feature>
<evidence type="ECO:0000256" key="1">
    <source>
        <dbReference type="ARBA" id="ARBA00004141"/>
    </source>
</evidence>
<evidence type="ECO:0000256" key="8">
    <source>
        <dbReference type="ARBA" id="ARBA00023274"/>
    </source>
</evidence>
<sequence length="948" mass="104891">MKTILSSETMDIPDGVKIKINARIIEVEGPRGKLTRNFKHLNLDFQLIKDEEGKRKLKIDAWFGSRKTSAAIRTALSHVENLITGVTKGYRYKMRFVYAHFPINASITNSNTAIEIRNFLGEKKVRKVDMLEGVSIVRSEKVKDELVLDGNDIELVSRSAALINQKCHVKNKDIRKFLDGIYVSEKGTVFEEEFTSLLVVFTSFIYMLPFERSSLSIMACIMKLYKALKGAAISHQVLLAMTFIQFGFAGMTLISKAALNAGMNPLVFNAYRQMIATLVLALLVLLMERKKSGSLSFSLFCKIFVAALLGPTLSLDLYYVALHLTSATFAAAILNSIPVVTFFLAIIMGLEAVGWRSFYGGLKILGIVITVGGAMLLSFYRRPSTRHPNSPSPGSNDGTFFVNKLEGRTRLILGPVLMFLSAIAWSTWLVVQSKLLELYPARLHLSTLQCLIGSVQSTIIAAALERELNSWKIRWDIQLASLAYCGVFVTGAAYGLQIWCIEKKGPFYVSMFSPLALVLTAIFSAILWAERLNWQSILGGILIVGGLYGVLWGRSKAEKQEIHNGKIDELFSLPLPWKQFITMQACAPYAAMLLVQLAYGGSNILMKIALEKGLNQIVFVVYRHVIAVILLGPFAYVIERKQRPSLSLSVIIKIFVLSSLGTTIHLNVYYAGLAYTSPTVASALSNVIPSLTFIMAVLLGMEKVKTESPGGWAKMLGTAICISGSLVFTFWKGGYLFKSFENRALINIYSTKGSAGEYRHAKENWIKGSALILTSHVAWSAWLILQAVVYKVYPARLSLNTLICFFASIQSSFLALFFARTPAIWKLDWNVQLLTIIYCGVVISALGYYLQTWCISHKGPVFVAMFSPLLVVIVGLFSAFAFAERLHLGSLIGTGLIVVGLYCVLWGKRQDNSAAQKPNEGRGLADGEALEISINDYPLTDPDTSGRK</sequence>
<organism evidence="12 13">
    <name type="scientific">Populus alba x Populus x berolinensis</name>
    <dbReference type="NCBI Taxonomy" id="444605"/>
    <lineage>
        <taxon>Eukaryota</taxon>
        <taxon>Viridiplantae</taxon>
        <taxon>Streptophyta</taxon>
        <taxon>Embryophyta</taxon>
        <taxon>Tracheophyta</taxon>
        <taxon>Spermatophyta</taxon>
        <taxon>Magnoliopsida</taxon>
        <taxon>eudicotyledons</taxon>
        <taxon>Gunneridae</taxon>
        <taxon>Pentapetalae</taxon>
        <taxon>rosids</taxon>
        <taxon>fabids</taxon>
        <taxon>Malpighiales</taxon>
        <taxon>Salicaceae</taxon>
        <taxon>Saliceae</taxon>
        <taxon>Populus</taxon>
    </lineage>
</organism>
<feature type="domain" description="Large ribosomal subunit protein uL6 alpha-beta" evidence="10">
    <location>
        <begin position="12"/>
        <end position="89"/>
    </location>
</feature>
<feature type="transmembrane region" description="Helical" evidence="9">
    <location>
        <begin position="712"/>
        <end position="731"/>
    </location>
</feature>
<evidence type="ECO:0000256" key="3">
    <source>
        <dbReference type="ARBA" id="ARBA00009356"/>
    </source>
</evidence>
<dbReference type="GO" id="GO:0019843">
    <property type="term" value="F:rRNA binding"/>
    <property type="evidence" value="ECO:0007669"/>
    <property type="project" value="InterPro"/>
</dbReference>
<feature type="transmembrane region" description="Helical" evidence="9">
    <location>
        <begin position="765"/>
        <end position="785"/>
    </location>
</feature>
<dbReference type="PROSITE" id="PS00700">
    <property type="entry name" value="RIBOSOMAL_L6_2"/>
    <property type="match status" value="1"/>
</dbReference>
<feature type="transmembrane region" description="Helical" evidence="9">
    <location>
        <begin position="619"/>
        <end position="638"/>
    </location>
</feature>
<evidence type="ECO:0000256" key="7">
    <source>
        <dbReference type="ARBA" id="ARBA00023136"/>
    </source>
</evidence>
<dbReference type="GO" id="GO:0003735">
    <property type="term" value="F:structural constituent of ribosome"/>
    <property type="evidence" value="ECO:0007669"/>
    <property type="project" value="InterPro"/>
</dbReference>
<dbReference type="InterPro" id="IPR002359">
    <property type="entry name" value="Ribosomal_uL6_CS2"/>
</dbReference>
<protein>
    <recommendedName>
        <fullName evidence="14">WAT1-related protein</fullName>
    </recommendedName>
</protein>
<keyword evidence="5" id="KW-0689">Ribosomal protein</keyword>
<reference evidence="12" key="1">
    <citation type="journal article" date="2023" name="Mol. Ecol. Resour.">
        <title>Chromosome-level genome assembly of a triploid poplar Populus alba 'Berolinensis'.</title>
        <authorList>
            <person name="Chen S."/>
            <person name="Yu Y."/>
            <person name="Wang X."/>
            <person name="Wang S."/>
            <person name="Zhang T."/>
            <person name="Zhou Y."/>
            <person name="He R."/>
            <person name="Meng N."/>
            <person name="Wang Y."/>
            <person name="Liu W."/>
            <person name="Liu Z."/>
            <person name="Liu J."/>
            <person name="Guo Q."/>
            <person name="Huang H."/>
            <person name="Sederoff R.R."/>
            <person name="Wang G."/>
            <person name="Qu G."/>
            <person name="Chen S."/>
        </authorList>
    </citation>
    <scope>NUCLEOTIDE SEQUENCE</scope>
    <source>
        <strain evidence="12">SC-2020</strain>
    </source>
</reference>
<evidence type="ECO:0008006" key="14">
    <source>
        <dbReference type="Google" id="ProtNLM"/>
    </source>
</evidence>
<comment type="similarity">
    <text evidence="2">Belongs to the drug/metabolite transporter (DMT) superfamily. Plant drug/metabolite exporter (P-DME) (TC 2.A.7.4) family.</text>
</comment>
<evidence type="ECO:0000256" key="5">
    <source>
        <dbReference type="ARBA" id="ARBA00022980"/>
    </source>
</evidence>
<keyword evidence="4 9" id="KW-0812">Transmembrane</keyword>
<feature type="domain" description="EamA" evidence="11">
    <location>
        <begin position="767"/>
        <end position="905"/>
    </location>
</feature>
<evidence type="ECO:0000313" key="13">
    <source>
        <dbReference type="Proteomes" id="UP001164929"/>
    </source>
</evidence>
<feature type="transmembrane region" description="Helical" evidence="9">
    <location>
        <begin position="508"/>
        <end position="528"/>
    </location>
</feature>